<organism evidence="2 3">
    <name type="scientific">Penicillium vulpinum</name>
    <dbReference type="NCBI Taxonomy" id="29845"/>
    <lineage>
        <taxon>Eukaryota</taxon>
        <taxon>Fungi</taxon>
        <taxon>Dikarya</taxon>
        <taxon>Ascomycota</taxon>
        <taxon>Pezizomycotina</taxon>
        <taxon>Eurotiomycetes</taxon>
        <taxon>Eurotiomycetidae</taxon>
        <taxon>Eurotiales</taxon>
        <taxon>Aspergillaceae</taxon>
        <taxon>Penicillium</taxon>
    </lineage>
</organism>
<evidence type="ECO:0000313" key="3">
    <source>
        <dbReference type="Proteomes" id="UP000191518"/>
    </source>
</evidence>
<dbReference type="EMBL" id="MDYP01000100">
    <property type="protein sequence ID" value="OQD95977.1"/>
    <property type="molecule type" value="Genomic_DNA"/>
</dbReference>
<gene>
    <name evidence="2" type="ORF">PENVUL_c100G04474</name>
</gene>
<evidence type="ECO:0000256" key="1">
    <source>
        <dbReference type="SAM" id="Phobius"/>
    </source>
</evidence>
<keyword evidence="1" id="KW-0812">Transmembrane</keyword>
<keyword evidence="3" id="KW-1185">Reference proteome</keyword>
<name>A0A1V6R3V8_9EURO</name>
<reference evidence="3" key="1">
    <citation type="journal article" date="2017" name="Nat. Microbiol.">
        <title>Global analysis of biosynthetic gene clusters reveals vast potential of secondary metabolite production in Penicillium species.</title>
        <authorList>
            <person name="Nielsen J.C."/>
            <person name="Grijseels S."/>
            <person name="Prigent S."/>
            <person name="Ji B."/>
            <person name="Dainat J."/>
            <person name="Nielsen K.F."/>
            <person name="Frisvad J.C."/>
            <person name="Workman M."/>
            <person name="Nielsen J."/>
        </authorList>
    </citation>
    <scope>NUCLEOTIDE SEQUENCE [LARGE SCALE GENOMIC DNA]</scope>
    <source>
        <strain evidence="3">IBT 29486</strain>
    </source>
</reference>
<proteinExistence type="predicted"/>
<keyword evidence="1" id="KW-1133">Transmembrane helix</keyword>
<feature type="transmembrane region" description="Helical" evidence="1">
    <location>
        <begin position="31"/>
        <end position="55"/>
    </location>
</feature>
<accession>A0A1V6R3V8</accession>
<evidence type="ECO:0000313" key="2">
    <source>
        <dbReference type="EMBL" id="OQD95977.1"/>
    </source>
</evidence>
<sequence>MAPILGFVDVSTLSPRAVKQYEANMEKENSIATLLLVIIVIIGAIALGGTFYCLIKPKCEEKWKPKLKPKLRDYKKKCEGWKKMVGDWHIPKELRAPEPAHVAARPVPEAPEVKQITRDLTPEYMKMSTAGIL</sequence>
<dbReference type="OrthoDB" id="4296667at2759"/>
<protein>
    <submittedName>
        <fullName evidence="2">Uncharacterized protein</fullName>
    </submittedName>
</protein>
<comment type="caution">
    <text evidence="2">The sequence shown here is derived from an EMBL/GenBank/DDBJ whole genome shotgun (WGS) entry which is preliminary data.</text>
</comment>
<dbReference type="Proteomes" id="UP000191518">
    <property type="component" value="Unassembled WGS sequence"/>
</dbReference>
<keyword evidence="1" id="KW-0472">Membrane</keyword>
<dbReference type="AlphaFoldDB" id="A0A1V6R3V8"/>